<evidence type="ECO:0000313" key="1">
    <source>
        <dbReference type="EMBL" id="GEM77006.1"/>
    </source>
</evidence>
<proteinExistence type="predicted"/>
<comment type="caution">
    <text evidence="1">The sequence shown here is derived from an EMBL/GenBank/DDBJ whole genome shotgun (WGS) entry which is preliminary data.</text>
</comment>
<organism evidence="1 2">
    <name type="scientific">Vibrio sagamiensis NBRC 104589</name>
    <dbReference type="NCBI Taxonomy" id="1219064"/>
    <lineage>
        <taxon>Bacteria</taxon>
        <taxon>Pseudomonadati</taxon>
        <taxon>Pseudomonadota</taxon>
        <taxon>Gammaproteobacteria</taxon>
        <taxon>Vibrionales</taxon>
        <taxon>Vibrionaceae</taxon>
        <taxon>Vibrio</taxon>
    </lineage>
</organism>
<evidence type="ECO:0000313" key="2">
    <source>
        <dbReference type="Proteomes" id="UP000321922"/>
    </source>
</evidence>
<accession>A0A511QIU0</accession>
<dbReference type="AlphaFoldDB" id="A0A511QIU0"/>
<sequence>MAEAQIAQALGYQLCKCTFPPQIMLSVGYRDFEEAFECKLCGKSSQRPERSAHISESVNHW</sequence>
<reference evidence="1 2" key="1">
    <citation type="submission" date="2019-07" db="EMBL/GenBank/DDBJ databases">
        <title>Whole genome shotgun sequence of Vibrio sagamiensis NBRC 104589.</title>
        <authorList>
            <person name="Hosoyama A."/>
            <person name="Uohara A."/>
            <person name="Ohji S."/>
            <person name="Ichikawa N."/>
        </authorList>
    </citation>
    <scope>NUCLEOTIDE SEQUENCE [LARGE SCALE GENOMIC DNA]</scope>
    <source>
        <strain evidence="1 2">NBRC 104589</strain>
    </source>
</reference>
<dbReference type="EMBL" id="BJXJ01000037">
    <property type="protein sequence ID" value="GEM77006.1"/>
    <property type="molecule type" value="Genomic_DNA"/>
</dbReference>
<dbReference type="OrthoDB" id="7069082at2"/>
<dbReference type="Proteomes" id="UP000321922">
    <property type="component" value="Unassembled WGS sequence"/>
</dbReference>
<protein>
    <submittedName>
        <fullName evidence="1">Uncharacterized protein</fullName>
    </submittedName>
</protein>
<keyword evidence="2" id="KW-1185">Reference proteome</keyword>
<dbReference type="RefSeq" id="WP_039981015.1">
    <property type="nucleotide sequence ID" value="NZ_BAOJ01000050.1"/>
</dbReference>
<name>A0A511QIU0_9VIBR</name>
<gene>
    <name evidence="1" type="ORF">VSA01S_31180</name>
</gene>